<evidence type="ECO:0000313" key="1">
    <source>
        <dbReference type="EMBL" id="MFC3859358.1"/>
    </source>
</evidence>
<dbReference type="EMBL" id="JBHRZF010000009">
    <property type="protein sequence ID" value="MFC3859358.1"/>
    <property type="molecule type" value="Genomic_DNA"/>
</dbReference>
<protein>
    <submittedName>
        <fullName evidence="1">Uncharacterized protein</fullName>
    </submittedName>
</protein>
<dbReference type="RefSeq" id="WP_380075520.1">
    <property type="nucleotide sequence ID" value="NZ_JBHRZF010000009.1"/>
</dbReference>
<evidence type="ECO:0000313" key="2">
    <source>
        <dbReference type="Proteomes" id="UP001595748"/>
    </source>
</evidence>
<gene>
    <name evidence="1" type="ORF">ACFOPQ_01035</name>
</gene>
<keyword evidence="2" id="KW-1185">Reference proteome</keyword>
<sequence>MTHSAPVDAQVAHALVQVMVRHGVASVSNDLGRAGSLSMHPGGQAVHFGLHLTWLPWQEHEKLWQALGLPGTPQPIRKDEDAFYQELMATLYTLNIGRVTWTNDTKSMFTRDSTAPTGLAFRVSDLECFPREQASLGLDIHFQA</sequence>
<reference evidence="2" key="1">
    <citation type="journal article" date="2019" name="Int. J. Syst. Evol. Microbiol.">
        <title>The Global Catalogue of Microorganisms (GCM) 10K type strain sequencing project: providing services to taxonomists for standard genome sequencing and annotation.</title>
        <authorList>
            <consortium name="The Broad Institute Genomics Platform"/>
            <consortium name="The Broad Institute Genome Sequencing Center for Infectious Disease"/>
            <person name="Wu L."/>
            <person name="Ma J."/>
        </authorList>
    </citation>
    <scope>NUCLEOTIDE SEQUENCE [LARGE SCALE GENOMIC DNA]</scope>
    <source>
        <strain evidence="2">CCTCC AB 2013263</strain>
    </source>
</reference>
<proteinExistence type="predicted"/>
<accession>A0ABV8A4K4</accession>
<dbReference type="Proteomes" id="UP001595748">
    <property type="component" value="Unassembled WGS sequence"/>
</dbReference>
<organism evidence="1 2">
    <name type="scientific">Deinococcus antarcticus</name>
    <dbReference type="NCBI Taxonomy" id="1298767"/>
    <lineage>
        <taxon>Bacteria</taxon>
        <taxon>Thermotogati</taxon>
        <taxon>Deinococcota</taxon>
        <taxon>Deinococci</taxon>
        <taxon>Deinococcales</taxon>
        <taxon>Deinococcaceae</taxon>
        <taxon>Deinococcus</taxon>
    </lineage>
</organism>
<comment type="caution">
    <text evidence="1">The sequence shown here is derived from an EMBL/GenBank/DDBJ whole genome shotgun (WGS) entry which is preliminary data.</text>
</comment>
<name>A0ABV8A4K4_9DEIO</name>